<dbReference type="Proteomes" id="UP000285625">
    <property type="component" value="Unassembled WGS sequence"/>
</dbReference>
<accession>A0A0A8HN72</accession>
<organism evidence="1 2">
    <name type="scientific">Staphylococcus hyicus</name>
    <dbReference type="NCBI Taxonomy" id="1284"/>
    <lineage>
        <taxon>Bacteria</taxon>
        <taxon>Bacillati</taxon>
        <taxon>Bacillota</taxon>
        <taxon>Bacilli</taxon>
        <taxon>Bacillales</taxon>
        <taxon>Staphylococcaceae</taxon>
        <taxon>Staphylococcus</taxon>
    </lineage>
</organism>
<evidence type="ECO:0000313" key="2">
    <source>
        <dbReference type="Proteomes" id="UP000285625"/>
    </source>
</evidence>
<protein>
    <submittedName>
        <fullName evidence="1">Uncharacterized protein</fullName>
    </submittedName>
</protein>
<dbReference type="EMBL" id="QXVO01000011">
    <property type="protein sequence ID" value="RIO46256.1"/>
    <property type="molecule type" value="Genomic_DNA"/>
</dbReference>
<comment type="caution">
    <text evidence="1">The sequence shown here is derived from an EMBL/GenBank/DDBJ whole genome shotgun (WGS) entry which is preliminary data.</text>
</comment>
<dbReference type="RefSeq" id="WP_039644424.1">
    <property type="nucleotide sequence ID" value="NZ_CP008747.1"/>
</dbReference>
<dbReference type="STRING" id="1284.SHYC_03090"/>
<dbReference type="KEGG" id="shu:SHYC_03090"/>
<proteinExistence type="predicted"/>
<name>A0A0A8HN72_STAHY</name>
<reference evidence="1 2" key="1">
    <citation type="journal article" date="2016" name="Front. Microbiol.">
        <title>Comprehensive Phylogenetic Analysis of Bovine Non-aureus Staphylococci Species Based on Whole-Genome Sequencing.</title>
        <authorList>
            <person name="Naushad S."/>
            <person name="Barkema H.W."/>
            <person name="Luby C."/>
            <person name="Condas L.A."/>
            <person name="Nobrega D.B."/>
            <person name="Carson D.A."/>
            <person name="De Buck J."/>
        </authorList>
    </citation>
    <scope>NUCLEOTIDE SEQUENCE [LARGE SCALE GENOMIC DNA]</scope>
    <source>
        <strain evidence="1 2">SNUC 5959</strain>
    </source>
</reference>
<dbReference type="AlphaFoldDB" id="A0A0A8HN72"/>
<gene>
    <name evidence="1" type="ORF">BUZ57_04885</name>
</gene>
<dbReference type="GeneID" id="41072454"/>
<dbReference type="HOGENOM" id="CLU_193063_0_0_9"/>
<sequence length="83" mass="9665">MRNIVLIILTLIQLIVFMISLIYMMKIDFLSLRIIVVALTTVLAIFFILLHESKLQLYVAWIALMLALIHVGWLVQTIYSVIY</sequence>
<evidence type="ECO:0000313" key="1">
    <source>
        <dbReference type="EMBL" id="RIO46256.1"/>
    </source>
</evidence>